<protein>
    <submittedName>
        <fullName evidence="2">Uncharacterized protein</fullName>
    </submittedName>
</protein>
<reference evidence="3" key="2">
    <citation type="submission" date="2013-12" db="EMBL/GenBank/DDBJ databases">
        <authorList>
            <person name="Yu Y."/>
            <person name="Lee S."/>
            <person name="de Baynast K."/>
            <person name="Wissotski M."/>
            <person name="Liu L."/>
            <person name="Talag J."/>
            <person name="Goicoechea J."/>
            <person name="Angelova A."/>
            <person name="Jetty R."/>
            <person name="Kudrna D."/>
            <person name="Golser W."/>
            <person name="Rivera L."/>
            <person name="Zhang J."/>
            <person name="Wing R."/>
        </authorList>
    </citation>
    <scope>NUCLEOTIDE SEQUENCE</scope>
</reference>
<keyword evidence="1" id="KW-0812">Transmembrane</keyword>
<dbReference type="PANTHER" id="PTHR33115">
    <property type="entry name" value="ARM REPEAT SUPERFAMILY PROTEIN"/>
    <property type="match status" value="1"/>
</dbReference>
<dbReference type="HOGENOM" id="CLU_161660_1_0_1"/>
<name>A0A0D9Y0A1_9ORYZ</name>
<accession>A0A0D9Y0A1</accession>
<evidence type="ECO:0000313" key="3">
    <source>
        <dbReference type="Proteomes" id="UP000032180"/>
    </source>
</evidence>
<reference evidence="2 3" key="1">
    <citation type="submission" date="2012-08" db="EMBL/GenBank/DDBJ databases">
        <title>Oryza genome evolution.</title>
        <authorList>
            <person name="Wing R.A."/>
        </authorList>
    </citation>
    <scope>NUCLEOTIDE SEQUENCE</scope>
</reference>
<keyword evidence="1" id="KW-1133">Transmembrane helix</keyword>
<evidence type="ECO:0000256" key="1">
    <source>
        <dbReference type="SAM" id="Phobius"/>
    </source>
</evidence>
<dbReference type="AlphaFoldDB" id="A0A0D9Y0A1"/>
<dbReference type="EnsemblPlants" id="LPERR12G12760.1">
    <property type="protein sequence ID" value="LPERR12G12760.1"/>
    <property type="gene ID" value="LPERR12G12760"/>
</dbReference>
<sequence>MEGGVDPPSNSSKSSSREKSLLRIYREFASGEHLELKRSRRPEVRLVNRYAVMWGYQMLAVRAIGYLVLVWCTVVLLGGFVTLLAKKDFWCLAAITVIQSAG</sequence>
<dbReference type="PANTHER" id="PTHR33115:SF50">
    <property type="entry name" value="ARM REPEAT SUPERFAMILY PROTEIN"/>
    <property type="match status" value="1"/>
</dbReference>
<organism evidence="2 3">
    <name type="scientific">Leersia perrieri</name>
    <dbReference type="NCBI Taxonomy" id="77586"/>
    <lineage>
        <taxon>Eukaryota</taxon>
        <taxon>Viridiplantae</taxon>
        <taxon>Streptophyta</taxon>
        <taxon>Embryophyta</taxon>
        <taxon>Tracheophyta</taxon>
        <taxon>Spermatophyta</taxon>
        <taxon>Magnoliopsida</taxon>
        <taxon>Liliopsida</taxon>
        <taxon>Poales</taxon>
        <taxon>Poaceae</taxon>
        <taxon>BOP clade</taxon>
        <taxon>Oryzoideae</taxon>
        <taxon>Oryzeae</taxon>
        <taxon>Oryzinae</taxon>
        <taxon>Leersia</taxon>
    </lineage>
</organism>
<dbReference type="Gramene" id="LPERR12G12760.1">
    <property type="protein sequence ID" value="LPERR12G12760.1"/>
    <property type="gene ID" value="LPERR12G12760"/>
</dbReference>
<evidence type="ECO:0000313" key="2">
    <source>
        <dbReference type="EnsemblPlants" id="LPERR12G12760.1"/>
    </source>
</evidence>
<dbReference type="Proteomes" id="UP000032180">
    <property type="component" value="Chromosome 12"/>
</dbReference>
<keyword evidence="1" id="KW-0472">Membrane</keyword>
<keyword evidence="3" id="KW-1185">Reference proteome</keyword>
<reference evidence="2" key="3">
    <citation type="submission" date="2015-04" db="UniProtKB">
        <authorList>
            <consortium name="EnsemblPlants"/>
        </authorList>
    </citation>
    <scope>IDENTIFICATION</scope>
</reference>
<proteinExistence type="predicted"/>
<feature type="transmembrane region" description="Helical" evidence="1">
    <location>
        <begin position="63"/>
        <end position="85"/>
    </location>
</feature>